<feature type="region of interest" description="Disordered" evidence="13">
    <location>
        <begin position="1"/>
        <end position="37"/>
    </location>
</feature>
<sequence length="374" mass="40891">MTLDTAAAAAAADAPSSEADASDAVRPLLSDAGEPSSAEELDARYAPYARRDAYGVMGRGPLAPTEAARLALAAAVLVPLRFVAGMLVLLLYYLVCRVCTLFADADEGRPRLAGWRRKAVLRSGCALSRAMLFVFGFYWIRETDKRLPNAEDVNQNQPEELGRPGAIVSNHVSYVDILYHMSASFPSFVAKESVSRLPLVGLISKCLGCIFVQRELKSSDSKGVSGAVTERVLEVCKDKNTPMMLLFPEGTTTNGDYLLPFKTGAFLASAPVQPVILRYPYRRFSPAWDSMDGARHVFLLLCQFVNYMEVVRLPVYYPSEKEKGDPKLYANNVRKLIAMEGNLVLSNLGLADKRVYHAALSGSSLPGAQHEKDD</sequence>
<keyword evidence="5" id="KW-0808">Transferase</keyword>
<keyword evidence="4" id="KW-0444">Lipid biosynthesis</keyword>
<keyword evidence="9 14" id="KW-0472">Membrane</keyword>
<evidence type="ECO:0000256" key="10">
    <source>
        <dbReference type="ARBA" id="ARBA00023209"/>
    </source>
</evidence>
<dbReference type="Proteomes" id="UP001497457">
    <property type="component" value="Chromosome 17b"/>
</dbReference>
<keyword evidence="8" id="KW-0443">Lipid metabolism</keyword>
<evidence type="ECO:0000256" key="6">
    <source>
        <dbReference type="ARBA" id="ARBA00022692"/>
    </source>
</evidence>
<dbReference type="GO" id="GO:0008654">
    <property type="term" value="P:phospholipid biosynthetic process"/>
    <property type="evidence" value="ECO:0007669"/>
    <property type="project" value="UniProtKB-KW"/>
</dbReference>
<dbReference type="PANTHER" id="PTHR23063">
    <property type="entry name" value="PHOSPHOLIPID ACYLTRANSFERASE"/>
    <property type="match status" value="1"/>
</dbReference>
<evidence type="ECO:0000259" key="15">
    <source>
        <dbReference type="SMART" id="SM00563"/>
    </source>
</evidence>
<feature type="domain" description="Phospholipid/glycerol acyltransferase" evidence="15">
    <location>
        <begin position="165"/>
        <end position="280"/>
    </location>
</feature>
<evidence type="ECO:0000256" key="11">
    <source>
        <dbReference type="ARBA" id="ARBA00023264"/>
    </source>
</evidence>
<feature type="compositionally biased region" description="Low complexity" evidence="13">
    <location>
        <begin position="1"/>
        <end position="24"/>
    </location>
</feature>
<dbReference type="PANTHER" id="PTHR23063:SF39">
    <property type="entry name" value="LYSOPHOSPHOLIPID ACYLTRANSFERASE LPEAT1"/>
    <property type="match status" value="1"/>
</dbReference>
<keyword evidence="6 14" id="KW-0812">Transmembrane</keyword>
<evidence type="ECO:0000313" key="17">
    <source>
        <dbReference type="Proteomes" id="UP001497457"/>
    </source>
</evidence>
<comment type="similarity">
    <text evidence="3">Belongs to the 1-acyl-sn-glycerol-3-phosphate acyltransferase family.</text>
</comment>
<proteinExistence type="inferred from homology"/>
<keyword evidence="11" id="KW-1208">Phospholipid metabolism</keyword>
<name>A0ABC8YY85_9POAL</name>
<evidence type="ECO:0000256" key="12">
    <source>
        <dbReference type="ARBA" id="ARBA00023315"/>
    </source>
</evidence>
<dbReference type="AlphaFoldDB" id="A0ABC8YY85"/>
<dbReference type="GO" id="GO:0016020">
    <property type="term" value="C:membrane"/>
    <property type="evidence" value="ECO:0007669"/>
    <property type="project" value="UniProtKB-SubCell"/>
</dbReference>
<protein>
    <recommendedName>
        <fullName evidence="15">Phospholipid/glycerol acyltransferase domain-containing protein</fullName>
    </recommendedName>
</protein>
<evidence type="ECO:0000256" key="4">
    <source>
        <dbReference type="ARBA" id="ARBA00022516"/>
    </source>
</evidence>
<evidence type="ECO:0000256" key="2">
    <source>
        <dbReference type="ARBA" id="ARBA00005189"/>
    </source>
</evidence>
<organism evidence="16 17">
    <name type="scientific">Urochloa decumbens</name>
    <dbReference type="NCBI Taxonomy" id="240449"/>
    <lineage>
        <taxon>Eukaryota</taxon>
        <taxon>Viridiplantae</taxon>
        <taxon>Streptophyta</taxon>
        <taxon>Embryophyta</taxon>
        <taxon>Tracheophyta</taxon>
        <taxon>Spermatophyta</taxon>
        <taxon>Magnoliopsida</taxon>
        <taxon>Liliopsida</taxon>
        <taxon>Poales</taxon>
        <taxon>Poaceae</taxon>
        <taxon>PACMAD clade</taxon>
        <taxon>Panicoideae</taxon>
        <taxon>Panicodae</taxon>
        <taxon>Paniceae</taxon>
        <taxon>Melinidinae</taxon>
        <taxon>Urochloa</taxon>
    </lineage>
</organism>
<dbReference type="InterPro" id="IPR002123">
    <property type="entry name" value="Plipid/glycerol_acylTrfase"/>
</dbReference>
<evidence type="ECO:0000313" key="16">
    <source>
        <dbReference type="EMBL" id="CAL4950232.1"/>
    </source>
</evidence>
<evidence type="ECO:0000256" key="8">
    <source>
        <dbReference type="ARBA" id="ARBA00023098"/>
    </source>
</evidence>
<accession>A0ABC8YY85</accession>
<evidence type="ECO:0000256" key="1">
    <source>
        <dbReference type="ARBA" id="ARBA00004370"/>
    </source>
</evidence>
<dbReference type="SMART" id="SM00563">
    <property type="entry name" value="PlsC"/>
    <property type="match status" value="1"/>
</dbReference>
<comment type="subcellular location">
    <subcellularLocation>
        <location evidence="1">Membrane</location>
    </subcellularLocation>
</comment>
<dbReference type="EMBL" id="OZ075127">
    <property type="protein sequence ID" value="CAL4950232.1"/>
    <property type="molecule type" value="Genomic_DNA"/>
</dbReference>
<dbReference type="GO" id="GO:0016747">
    <property type="term" value="F:acyltransferase activity, transferring groups other than amino-acyl groups"/>
    <property type="evidence" value="ECO:0007669"/>
    <property type="project" value="UniProtKB-ARBA"/>
</dbReference>
<dbReference type="SUPFAM" id="SSF69593">
    <property type="entry name" value="Glycerol-3-phosphate (1)-acyltransferase"/>
    <property type="match status" value="1"/>
</dbReference>
<gene>
    <name evidence="16" type="ORF">URODEC1_LOCUS38253</name>
</gene>
<dbReference type="InterPro" id="IPR045252">
    <property type="entry name" value="LPCAT1-like"/>
</dbReference>
<evidence type="ECO:0000256" key="3">
    <source>
        <dbReference type="ARBA" id="ARBA00008655"/>
    </source>
</evidence>
<keyword evidence="10" id="KW-0594">Phospholipid biosynthesis</keyword>
<reference evidence="17" key="1">
    <citation type="submission" date="2024-06" db="EMBL/GenBank/DDBJ databases">
        <authorList>
            <person name="Ryan C."/>
        </authorList>
    </citation>
    <scope>NUCLEOTIDE SEQUENCE [LARGE SCALE GENOMIC DNA]</scope>
</reference>
<dbReference type="Pfam" id="PF01553">
    <property type="entry name" value="Acyltransferase"/>
    <property type="match status" value="1"/>
</dbReference>
<comment type="pathway">
    <text evidence="2">Lipid metabolism.</text>
</comment>
<evidence type="ECO:0000256" key="13">
    <source>
        <dbReference type="SAM" id="MobiDB-lite"/>
    </source>
</evidence>
<keyword evidence="12" id="KW-0012">Acyltransferase</keyword>
<keyword evidence="17" id="KW-1185">Reference proteome</keyword>
<dbReference type="CDD" id="cd07991">
    <property type="entry name" value="LPLAT_LPCAT1-like"/>
    <property type="match status" value="1"/>
</dbReference>
<keyword evidence="7 14" id="KW-1133">Transmembrane helix</keyword>
<evidence type="ECO:0000256" key="14">
    <source>
        <dbReference type="SAM" id="Phobius"/>
    </source>
</evidence>
<evidence type="ECO:0000256" key="5">
    <source>
        <dbReference type="ARBA" id="ARBA00022679"/>
    </source>
</evidence>
<feature type="transmembrane region" description="Helical" evidence="14">
    <location>
        <begin position="119"/>
        <end position="140"/>
    </location>
</feature>
<evidence type="ECO:0000256" key="9">
    <source>
        <dbReference type="ARBA" id="ARBA00023136"/>
    </source>
</evidence>
<evidence type="ECO:0000256" key="7">
    <source>
        <dbReference type="ARBA" id="ARBA00022989"/>
    </source>
</evidence>
<feature type="transmembrane region" description="Helical" evidence="14">
    <location>
        <begin position="70"/>
        <end position="95"/>
    </location>
</feature>
<reference evidence="16 17" key="2">
    <citation type="submission" date="2024-10" db="EMBL/GenBank/DDBJ databases">
        <authorList>
            <person name="Ryan C."/>
        </authorList>
    </citation>
    <scope>NUCLEOTIDE SEQUENCE [LARGE SCALE GENOMIC DNA]</scope>
</reference>